<dbReference type="InterPro" id="IPR006917">
    <property type="entry name" value="SOUL_heme-bd"/>
</dbReference>
<dbReference type="GO" id="GO:0020037">
    <property type="term" value="F:heme binding"/>
    <property type="evidence" value="ECO:0007669"/>
    <property type="project" value="TreeGrafter"/>
</dbReference>
<organism evidence="2 3">
    <name type="scientific">Meganyctiphanes norvegica</name>
    <name type="common">Northern krill</name>
    <name type="synonym">Thysanopoda norvegica</name>
    <dbReference type="NCBI Taxonomy" id="48144"/>
    <lineage>
        <taxon>Eukaryota</taxon>
        <taxon>Metazoa</taxon>
        <taxon>Ecdysozoa</taxon>
        <taxon>Arthropoda</taxon>
        <taxon>Crustacea</taxon>
        <taxon>Multicrustacea</taxon>
        <taxon>Malacostraca</taxon>
        <taxon>Eumalacostraca</taxon>
        <taxon>Eucarida</taxon>
        <taxon>Euphausiacea</taxon>
        <taxon>Euphausiidae</taxon>
        <taxon>Meganyctiphanes</taxon>
    </lineage>
</organism>
<accession>A0AAV2RWF3</accession>
<dbReference type="EMBL" id="CAXKWB010034073">
    <property type="protein sequence ID" value="CAL4144098.1"/>
    <property type="molecule type" value="Genomic_DNA"/>
</dbReference>
<comment type="similarity">
    <text evidence="1">Belongs to the HEBP family.</text>
</comment>
<dbReference type="PANTHER" id="PTHR11220:SF1">
    <property type="entry name" value="HEME-BINDING PROTEIN 2"/>
    <property type="match status" value="1"/>
</dbReference>
<keyword evidence="3" id="KW-1185">Reference proteome</keyword>
<reference evidence="2 3" key="1">
    <citation type="submission" date="2024-05" db="EMBL/GenBank/DDBJ databases">
        <authorList>
            <person name="Wallberg A."/>
        </authorList>
    </citation>
    <scope>NUCLEOTIDE SEQUENCE [LARGE SCALE GENOMIC DNA]</scope>
</reference>
<dbReference type="PANTHER" id="PTHR11220">
    <property type="entry name" value="HEME-BINDING PROTEIN-RELATED"/>
    <property type="match status" value="1"/>
</dbReference>
<dbReference type="SUPFAM" id="SSF55136">
    <property type="entry name" value="Probable bacterial effector-binding domain"/>
    <property type="match status" value="1"/>
</dbReference>
<proteinExistence type="inferred from homology"/>
<dbReference type="AlphaFoldDB" id="A0AAV2RWF3"/>
<feature type="non-terminal residue" evidence="2">
    <location>
        <position position="132"/>
    </location>
</feature>
<evidence type="ECO:0000256" key="1">
    <source>
        <dbReference type="ARBA" id="ARBA00009817"/>
    </source>
</evidence>
<sequence length="132" mass="15069">MFDRLFNYIDGQNDQGMKLDMTSPVTNFVQPDDDQNTSFNFTMSFLIPEVHISDTPVPINSEVFIEERPDLPSVLVREFPGFAHDVDFIHQAAELASDLQAAGEEDINMDTCYLVGYDAPFVIVNRKNEVWF</sequence>
<evidence type="ECO:0000313" key="2">
    <source>
        <dbReference type="EMBL" id="CAL4144098.1"/>
    </source>
</evidence>
<dbReference type="InterPro" id="IPR011256">
    <property type="entry name" value="Reg_factor_effector_dom_sf"/>
</dbReference>
<protein>
    <submittedName>
        <fullName evidence="2">Uncharacterized protein</fullName>
    </submittedName>
</protein>
<gene>
    <name evidence="2" type="ORF">MNOR_LOCUS29427</name>
</gene>
<dbReference type="Gene3D" id="3.20.80.10">
    <property type="entry name" value="Regulatory factor, effector binding domain"/>
    <property type="match status" value="1"/>
</dbReference>
<comment type="caution">
    <text evidence="2">The sequence shown here is derived from an EMBL/GenBank/DDBJ whole genome shotgun (WGS) entry which is preliminary data.</text>
</comment>
<name>A0AAV2RWF3_MEGNR</name>
<evidence type="ECO:0000313" key="3">
    <source>
        <dbReference type="Proteomes" id="UP001497623"/>
    </source>
</evidence>
<dbReference type="Pfam" id="PF04832">
    <property type="entry name" value="SOUL"/>
    <property type="match status" value="1"/>
</dbReference>
<dbReference type="Proteomes" id="UP001497623">
    <property type="component" value="Unassembled WGS sequence"/>
</dbReference>